<evidence type="ECO:0000256" key="5">
    <source>
        <dbReference type="ARBA" id="ARBA00023136"/>
    </source>
</evidence>
<feature type="transmembrane region" description="Helical" evidence="6">
    <location>
        <begin position="230"/>
        <end position="251"/>
    </location>
</feature>
<dbReference type="InterPro" id="IPR043216">
    <property type="entry name" value="PAP-like"/>
</dbReference>
<evidence type="ECO:0000256" key="3">
    <source>
        <dbReference type="ARBA" id="ARBA00022692"/>
    </source>
</evidence>
<evidence type="ECO:0000256" key="4">
    <source>
        <dbReference type="ARBA" id="ARBA00022989"/>
    </source>
</evidence>
<dbReference type="InterPro" id="IPR036938">
    <property type="entry name" value="PAP2/HPO_sf"/>
</dbReference>
<evidence type="ECO:0000313" key="9">
    <source>
        <dbReference type="Proteomes" id="UP001164746"/>
    </source>
</evidence>
<evidence type="ECO:0000259" key="7">
    <source>
        <dbReference type="SMART" id="SM00014"/>
    </source>
</evidence>
<dbReference type="EMBL" id="CP111024">
    <property type="protein sequence ID" value="WAR23794.1"/>
    <property type="molecule type" value="Genomic_DNA"/>
</dbReference>
<evidence type="ECO:0000256" key="2">
    <source>
        <dbReference type="ARBA" id="ARBA00008816"/>
    </source>
</evidence>
<dbReference type="CDD" id="cd03384">
    <property type="entry name" value="PAP2_wunen"/>
    <property type="match status" value="1"/>
</dbReference>
<feature type="transmembrane region" description="Helical" evidence="6">
    <location>
        <begin position="24"/>
        <end position="47"/>
    </location>
</feature>
<reference evidence="8" key="1">
    <citation type="submission" date="2022-11" db="EMBL/GenBank/DDBJ databases">
        <title>Centuries of genome instability and evolution in soft-shell clam transmissible cancer (bioRxiv).</title>
        <authorList>
            <person name="Hart S.F.M."/>
            <person name="Yonemitsu M.A."/>
            <person name="Giersch R.M."/>
            <person name="Beal B.F."/>
            <person name="Arriagada G."/>
            <person name="Davis B.W."/>
            <person name="Ostrander E.A."/>
            <person name="Goff S.P."/>
            <person name="Metzger M.J."/>
        </authorList>
    </citation>
    <scope>NUCLEOTIDE SEQUENCE</scope>
    <source>
        <strain evidence="8">MELC-2E11</strain>
        <tissue evidence="8">Siphon/mantle</tissue>
    </source>
</reference>
<sequence length="338" mass="37929">MVFWDYCNMDKYPGSRQGLSRRRITLAVIVDVTLFLIVGIPVLFLFLRGTPFERGFLCDDPGLSLPYRPETVSTSVLIIAGLSVSIFVNAEGLVYCVRGYSVFLVGFVLQQLIVEFVKNQLGSLRPNFFDVCRPNFNRSLCPGYISEFTCTGSEHGAEEIRDSRQSFPSGHSSLSMYIAIYFSFYIQRRLQVTFSRTLKIFLQFGLVFLSLICGLGRIQDNKHHPADVIVGFLLGSSTAILVFHFVGIKVLTHFDDSDDLPSRSTNEPQDCCACRVTTPIIVEPQTPAPLLPNEYFSGMSNCNGSVLRHTCNLKLNDLPNVRRHMSTPITPSREIEDV</sequence>
<feature type="domain" description="Phosphatidic acid phosphatase type 2/haloperoxidase" evidence="7">
    <location>
        <begin position="98"/>
        <end position="243"/>
    </location>
</feature>
<accession>A0ABY7FSF2</accession>
<comment type="subcellular location">
    <subcellularLocation>
        <location evidence="1">Membrane</location>
        <topology evidence="1">Multi-pass membrane protein</topology>
    </subcellularLocation>
</comment>
<evidence type="ECO:0000256" key="6">
    <source>
        <dbReference type="SAM" id="Phobius"/>
    </source>
</evidence>
<comment type="similarity">
    <text evidence="2">Belongs to the PA-phosphatase related phosphoesterase family.</text>
</comment>
<dbReference type="Pfam" id="PF01569">
    <property type="entry name" value="PAP2"/>
    <property type="match status" value="1"/>
</dbReference>
<feature type="transmembrane region" description="Helical" evidence="6">
    <location>
        <begin position="169"/>
        <end position="186"/>
    </location>
</feature>
<feature type="transmembrane region" description="Helical" evidence="6">
    <location>
        <begin position="198"/>
        <end position="218"/>
    </location>
</feature>
<evidence type="ECO:0000313" key="8">
    <source>
        <dbReference type="EMBL" id="WAR23794.1"/>
    </source>
</evidence>
<feature type="transmembrane region" description="Helical" evidence="6">
    <location>
        <begin position="71"/>
        <end position="88"/>
    </location>
</feature>
<dbReference type="InterPro" id="IPR000326">
    <property type="entry name" value="PAP2/HPO"/>
</dbReference>
<dbReference type="PANTHER" id="PTHR10165">
    <property type="entry name" value="LIPID PHOSPHATE PHOSPHATASE"/>
    <property type="match status" value="1"/>
</dbReference>
<dbReference type="SMART" id="SM00014">
    <property type="entry name" value="acidPPc"/>
    <property type="match status" value="1"/>
</dbReference>
<keyword evidence="4 6" id="KW-1133">Transmembrane helix</keyword>
<dbReference type="PANTHER" id="PTHR10165:SF103">
    <property type="entry name" value="PHOSPHOLIPID PHOSPHATASE HOMOLOG 1.2 HOMOLOG"/>
    <property type="match status" value="1"/>
</dbReference>
<evidence type="ECO:0000256" key="1">
    <source>
        <dbReference type="ARBA" id="ARBA00004141"/>
    </source>
</evidence>
<keyword evidence="9" id="KW-1185">Reference proteome</keyword>
<gene>
    <name evidence="8" type="ORF">MAR_037463</name>
</gene>
<proteinExistence type="inferred from homology"/>
<feature type="transmembrane region" description="Helical" evidence="6">
    <location>
        <begin position="95"/>
        <end position="114"/>
    </location>
</feature>
<dbReference type="Gene3D" id="1.20.144.10">
    <property type="entry name" value="Phosphatidic acid phosphatase type 2/haloperoxidase"/>
    <property type="match status" value="1"/>
</dbReference>
<dbReference type="Proteomes" id="UP001164746">
    <property type="component" value="Chromosome 13"/>
</dbReference>
<keyword evidence="5 6" id="KW-0472">Membrane</keyword>
<organism evidence="8 9">
    <name type="scientific">Mya arenaria</name>
    <name type="common">Soft-shell clam</name>
    <dbReference type="NCBI Taxonomy" id="6604"/>
    <lineage>
        <taxon>Eukaryota</taxon>
        <taxon>Metazoa</taxon>
        <taxon>Spiralia</taxon>
        <taxon>Lophotrochozoa</taxon>
        <taxon>Mollusca</taxon>
        <taxon>Bivalvia</taxon>
        <taxon>Autobranchia</taxon>
        <taxon>Heteroconchia</taxon>
        <taxon>Euheterodonta</taxon>
        <taxon>Imparidentia</taxon>
        <taxon>Neoheterodontei</taxon>
        <taxon>Myida</taxon>
        <taxon>Myoidea</taxon>
        <taxon>Myidae</taxon>
        <taxon>Mya</taxon>
    </lineage>
</organism>
<name>A0ABY7FSF2_MYAAR</name>
<keyword evidence="3 6" id="KW-0812">Transmembrane</keyword>
<protein>
    <submittedName>
        <fullName evidence="8">PLPP1-like protein</fullName>
    </submittedName>
</protein>
<dbReference type="SUPFAM" id="SSF48317">
    <property type="entry name" value="Acid phosphatase/Vanadium-dependent haloperoxidase"/>
    <property type="match status" value="1"/>
</dbReference>